<dbReference type="Gene3D" id="2.60.120.10">
    <property type="entry name" value="Jelly Rolls"/>
    <property type="match status" value="1"/>
</dbReference>
<dbReference type="Pfam" id="PF05962">
    <property type="entry name" value="HutD"/>
    <property type="match status" value="1"/>
</dbReference>
<evidence type="ECO:0000313" key="1">
    <source>
        <dbReference type="EMBL" id="TLU66445.1"/>
    </source>
</evidence>
<reference evidence="1 2" key="1">
    <citation type="submission" date="2019-05" db="EMBL/GenBank/DDBJ databases">
        <title>Genome sequences of Thalassotalea litorea 1K03283.</title>
        <authorList>
            <person name="Zhang D."/>
        </authorList>
    </citation>
    <scope>NUCLEOTIDE SEQUENCE [LARGE SCALE GENOMIC DNA]</scope>
    <source>
        <strain evidence="1 2">MCCC 1K03283</strain>
    </source>
</reference>
<dbReference type="Proteomes" id="UP000307790">
    <property type="component" value="Unassembled WGS sequence"/>
</dbReference>
<comment type="caution">
    <text evidence="1">The sequence shown here is derived from an EMBL/GenBank/DDBJ whole genome shotgun (WGS) entry which is preliminary data.</text>
</comment>
<dbReference type="SUPFAM" id="SSF51182">
    <property type="entry name" value="RmlC-like cupins"/>
    <property type="match status" value="1"/>
</dbReference>
<gene>
    <name evidence="1" type="ORF">FE810_06730</name>
</gene>
<proteinExistence type="predicted"/>
<dbReference type="AlphaFoldDB" id="A0A5R9ILM8"/>
<dbReference type="InterPro" id="IPR010282">
    <property type="entry name" value="Uncharacterised_HutD/Ves"/>
</dbReference>
<name>A0A5R9ILM8_9GAMM</name>
<dbReference type="EMBL" id="VCBC01000005">
    <property type="protein sequence ID" value="TLU66445.1"/>
    <property type="molecule type" value="Genomic_DNA"/>
</dbReference>
<dbReference type="PANTHER" id="PTHR37943">
    <property type="entry name" value="PROTEIN VES"/>
    <property type="match status" value="1"/>
</dbReference>
<dbReference type="PANTHER" id="PTHR37943:SF1">
    <property type="entry name" value="PROTEIN VES"/>
    <property type="match status" value="1"/>
</dbReference>
<evidence type="ECO:0000313" key="2">
    <source>
        <dbReference type="Proteomes" id="UP000307790"/>
    </source>
</evidence>
<organism evidence="1 2">
    <name type="scientific">Thalassotalea litorea</name>
    <dbReference type="NCBI Taxonomy" id="2020715"/>
    <lineage>
        <taxon>Bacteria</taxon>
        <taxon>Pseudomonadati</taxon>
        <taxon>Pseudomonadota</taxon>
        <taxon>Gammaproteobacteria</taxon>
        <taxon>Alteromonadales</taxon>
        <taxon>Colwelliaceae</taxon>
        <taxon>Thalassotalea</taxon>
    </lineage>
</organism>
<keyword evidence="2" id="KW-1185">Reference proteome</keyword>
<dbReference type="OrthoDB" id="9800082at2"/>
<dbReference type="InterPro" id="IPR014710">
    <property type="entry name" value="RmlC-like_jellyroll"/>
</dbReference>
<sequence>MPALENGKGSTIELAINDEATLDNFNWRLGMADVVDDGQHSDFFSYLRSLILIKGNGLTLSHYQLKTDTMIIIHNG</sequence>
<dbReference type="InterPro" id="IPR011051">
    <property type="entry name" value="RmlC_Cupin_sf"/>
</dbReference>
<protein>
    <submittedName>
        <fullName evidence="1">HutD family protein</fullName>
    </submittedName>
</protein>
<accession>A0A5R9ILM8</accession>